<dbReference type="InterPro" id="IPR017926">
    <property type="entry name" value="GATASE"/>
</dbReference>
<proteinExistence type="predicted"/>
<feature type="domain" description="Glutamine amidotransferase" evidence="1">
    <location>
        <begin position="8"/>
        <end position="54"/>
    </location>
</feature>
<dbReference type="Proteomes" id="UP000216312">
    <property type="component" value="Unassembled WGS sequence"/>
</dbReference>
<organism evidence="2 3">
    <name type="scientific">candidate division WOR-3 bacterium 4484_18</name>
    <dbReference type="NCBI Taxonomy" id="2020626"/>
    <lineage>
        <taxon>Bacteria</taxon>
        <taxon>Bacteria division WOR-3</taxon>
    </lineage>
</organism>
<evidence type="ECO:0000313" key="3">
    <source>
        <dbReference type="Proteomes" id="UP000216312"/>
    </source>
</evidence>
<gene>
    <name evidence="2" type="ORF">CGW93_04800</name>
</gene>
<evidence type="ECO:0000313" key="2">
    <source>
        <dbReference type="EMBL" id="OYV02574.1"/>
    </source>
</evidence>
<evidence type="ECO:0000259" key="1">
    <source>
        <dbReference type="Pfam" id="PF00117"/>
    </source>
</evidence>
<dbReference type="EMBL" id="NMUJ01000074">
    <property type="protein sequence ID" value="OYV02574.1"/>
    <property type="molecule type" value="Genomic_DNA"/>
</dbReference>
<dbReference type="Pfam" id="PF00117">
    <property type="entry name" value="GATase"/>
    <property type="match status" value="1"/>
</dbReference>
<accession>A0A257LSI6</accession>
<dbReference type="Gene3D" id="3.40.50.880">
    <property type="match status" value="1"/>
</dbReference>
<sequence length="62" mass="7001">MEIGTFKLKDAYISINEALEHSGAHQKVKVNIDWLDADKLNVEELQNYDGLIIPTTCSPIRT</sequence>
<dbReference type="InterPro" id="IPR029062">
    <property type="entry name" value="Class_I_gatase-like"/>
</dbReference>
<comment type="caution">
    <text evidence="2">The sequence shown here is derived from an EMBL/GenBank/DDBJ whole genome shotgun (WGS) entry which is preliminary data.</text>
</comment>
<dbReference type="SUPFAM" id="SSF52317">
    <property type="entry name" value="Class I glutamine amidotransferase-like"/>
    <property type="match status" value="1"/>
</dbReference>
<name>A0A257LSI6_UNCW3</name>
<reference evidence="3" key="1">
    <citation type="submission" date="2017-07" db="EMBL/GenBank/DDBJ databases">
        <title>Novel pathways for hydrocarbon cycling and metabolic interdependencies in hydrothermal sediment communities.</title>
        <authorList>
            <person name="Dombrowski N."/>
            <person name="Seitz K."/>
            <person name="Teske A."/>
            <person name="Baker B."/>
        </authorList>
    </citation>
    <scope>NUCLEOTIDE SEQUENCE [LARGE SCALE GENOMIC DNA]</scope>
</reference>
<protein>
    <recommendedName>
        <fullName evidence="1">Glutamine amidotransferase domain-containing protein</fullName>
    </recommendedName>
</protein>
<dbReference type="AlphaFoldDB" id="A0A257LSI6"/>